<organism evidence="7 8">
    <name type="scientific">Athelia psychrophila</name>
    <dbReference type="NCBI Taxonomy" id="1759441"/>
    <lineage>
        <taxon>Eukaryota</taxon>
        <taxon>Fungi</taxon>
        <taxon>Dikarya</taxon>
        <taxon>Basidiomycota</taxon>
        <taxon>Agaricomycotina</taxon>
        <taxon>Agaricomycetes</taxon>
        <taxon>Agaricomycetidae</taxon>
        <taxon>Atheliales</taxon>
        <taxon>Atheliaceae</taxon>
        <taxon>Athelia</taxon>
    </lineage>
</organism>
<dbReference type="OrthoDB" id="10265994at2759"/>
<dbReference type="PANTHER" id="PTHR21539:SF0">
    <property type="entry name" value="SAGA-ASSOCIATED FACTOR 29"/>
    <property type="match status" value="1"/>
</dbReference>
<dbReference type="GO" id="GO:0005634">
    <property type="term" value="C:nucleus"/>
    <property type="evidence" value="ECO:0007669"/>
    <property type="project" value="UniProtKB-SubCell"/>
</dbReference>
<protein>
    <recommendedName>
        <fullName evidence="6">SGF29 C-terminal domain-containing protein</fullName>
    </recommendedName>
</protein>
<proteinExistence type="predicted"/>
<dbReference type="Proteomes" id="UP000076532">
    <property type="component" value="Unassembled WGS sequence"/>
</dbReference>
<gene>
    <name evidence="7" type="ORF">FIBSPDRAFT_943398</name>
</gene>
<dbReference type="EMBL" id="KV417482">
    <property type="protein sequence ID" value="KZP33610.1"/>
    <property type="molecule type" value="Genomic_DNA"/>
</dbReference>
<feature type="region of interest" description="Disordered" evidence="5">
    <location>
        <begin position="1"/>
        <end position="25"/>
    </location>
</feature>
<evidence type="ECO:0000256" key="3">
    <source>
        <dbReference type="ARBA" id="ARBA00023163"/>
    </source>
</evidence>
<keyword evidence="3" id="KW-0804">Transcription</keyword>
<name>A0A166WCC7_9AGAM</name>
<dbReference type="InterPro" id="IPR047288">
    <property type="entry name" value="Tudor_SGF29_rpt1"/>
</dbReference>
<feature type="compositionally biased region" description="Polar residues" evidence="5">
    <location>
        <begin position="1"/>
        <end position="15"/>
    </location>
</feature>
<dbReference type="AlphaFoldDB" id="A0A166WCC7"/>
<dbReference type="InterPro" id="IPR037802">
    <property type="entry name" value="SGF29"/>
</dbReference>
<sequence>MQCWSQASGSLNKLSESYKDPASSDAVGRVNRLISAWPQDDTLPTEGYEALKAIYKKMHSGLRDIKNRSDTEVAVIDEALEQLSVLIALRKAPESEQPEKRNKRPRVASPSRGSTPGSTPSMNITKITVVPPKREATILHIPFSREPKARREALAKQLPLQEGRKVAFHPTAGKTSDGVNTDVDENTWILAVIVNSINQDKNRYIVQDAEPQENGQPGQTYHTTLRAIIPLPDPAAPPTDPAHLNAYRQFSGGSTVMALYPDTSCFYRAEVISPPQDLQSSGRLATSSKLIPTYKLKFEDDDDQEHAVAAQWVVEWPGQ</sequence>
<feature type="region of interest" description="Disordered" evidence="5">
    <location>
        <begin position="92"/>
        <end position="123"/>
    </location>
</feature>
<keyword evidence="8" id="KW-1185">Reference proteome</keyword>
<evidence type="ECO:0000256" key="2">
    <source>
        <dbReference type="ARBA" id="ARBA00023015"/>
    </source>
</evidence>
<dbReference type="CDD" id="cd20393">
    <property type="entry name" value="Tudor_SGF29_rpt1"/>
    <property type="match status" value="1"/>
</dbReference>
<dbReference type="Gene3D" id="2.30.30.140">
    <property type="match status" value="2"/>
</dbReference>
<evidence type="ECO:0000256" key="1">
    <source>
        <dbReference type="ARBA" id="ARBA00004123"/>
    </source>
</evidence>
<evidence type="ECO:0000313" key="8">
    <source>
        <dbReference type="Proteomes" id="UP000076532"/>
    </source>
</evidence>
<evidence type="ECO:0000256" key="5">
    <source>
        <dbReference type="SAM" id="MobiDB-lite"/>
    </source>
</evidence>
<dbReference type="Pfam" id="PF07039">
    <property type="entry name" value="SGF29_Tudor"/>
    <property type="match status" value="1"/>
</dbReference>
<comment type="subcellular location">
    <subcellularLocation>
        <location evidence="1">Nucleus</location>
    </subcellularLocation>
</comment>
<evidence type="ECO:0000259" key="6">
    <source>
        <dbReference type="PROSITE" id="PS51518"/>
    </source>
</evidence>
<feature type="domain" description="SGF29 C-terminal" evidence="6">
    <location>
        <begin position="156"/>
        <end position="319"/>
    </location>
</feature>
<accession>A0A166WCC7</accession>
<dbReference type="CDD" id="cd20394">
    <property type="entry name" value="Tudor_SGF29_rpt2"/>
    <property type="match status" value="1"/>
</dbReference>
<dbReference type="GO" id="GO:0000124">
    <property type="term" value="C:SAGA complex"/>
    <property type="evidence" value="ECO:0007669"/>
    <property type="project" value="InterPro"/>
</dbReference>
<dbReference type="STRING" id="436010.A0A166WCC7"/>
<keyword evidence="2" id="KW-0805">Transcription regulation</keyword>
<keyword evidence="4" id="KW-0539">Nucleus</keyword>
<feature type="compositionally biased region" description="Low complexity" evidence="5">
    <location>
        <begin position="109"/>
        <end position="121"/>
    </location>
</feature>
<evidence type="ECO:0000256" key="4">
    <source>
        <dbReference type="ARBA" id="ARBA00023242"/>
    </source>
</evidence>
<dbReference type="InterPro" id="IPR047287">
    <property type="entry name" value="Tudor_SGF29_rpt2"/>
</dbReference>
<dbReference type="InterPro" id="IPR010750">
    <property type="entry name" value="SGF29_tudor-like_dom"/>
</dbReference>
<dbReference type="PROSITE" id="PS51518">
    <property type="entry name" value="SGF29_C"/>
    <property type="match status" value="1"/>
</dbReference>
<dbReference type="PANTHER" id="PTHR21539">
    <property type="entry name" value="SAGA-ASSOCIATED FACTOR 29"/>
    <property type="match status" value="1"/>
</dbReference>
<evidence type="ECO:0000313" key="7">
    <source>
        <dbReference type="EMBL" id="KZP33610.1"/>
    </source>
</evidence>
<reference evidence="7 8" key="1">
    <citation type="journal article" date="2016" name="Mol. Biol. Evol.">
        <title>Comparative Genomics of Early-Diverging Mushroom-Forming Fungi Provides Insights into the Origins of Lignocellulose Decay Capabilities.</title>
        <authorList>
            <person name="Nagy L.G."/>
            <person name="Riley R."/>
            <person name="Tritt A."/>
            <person name="Adam C."/>
            <person name="Daum C."/>
            <person name="Floudas D."/>
            <person name="Sun H."/>
            <person name="Yadav J.S."/>
            <person name="Pangilinan J."/>
            <person name="Larsson K.H."/>
            <person name="Matsuura K."/>
            <person name="Barry K."/>
            <person name="Labutti K."/>
            <person name="Kuo R."/>
            <person name="Ohm R.A."/>
            <person name="Bhattacharya S.S."/>
            <person name="Shirouzu T."/>
            <person name="Yoshinaga Y."/>
            <person name="Martin F.M."/>
            <person name="Grigoriev I.V."/>
            <person name="Hibbett D.S."/>
        </authorList>
    </citation>
    <scope>NUCLEOTIDE SEQUENCE [LARGE SCALE GENOMIC DNA]</scope>
    <source>
        <strain evidence="7 8">CBS 109695</strain>
    </source>
</reference>